<dbReference type="Pfam" id="PF05359">
    <property type="entry name" value="DUF748"/>
    <property type="match status" value="1"/>
</dbReference>
<feature type="transmembrane region" description="Helical" evidence="5">
    <location>
        <begin position="12"/>
        <end position="35"/>
    </location>
</feature>
<evidence type="ECO:0000256" key="4">
    <source>
        <dbReference type="ARBA" id="ARBA00023136"/>
    </source>
</evidence>
<keyword evidence="8" id="KW-1185">Reference proteome</keyword>
<evidence type="ECO:0000313" key="8">
    <source>
        <dbReference type="Proteomes" id="UP000272117"/>
    </source>
</evidence>
<comment type="subcellular location">
    <subcellularLocation>
        <location evidence="1">Membrane</location>
        <topology evidence="1">Single-pass membrane protein</topology>
    </subcellularLocation>
</comment>
<comment type="caution">
    <text evidence="7">The sequence shown here is derived from an EMBL/GenBank/DDBJ whole genome shotgun (WGS) entry which is preliminary data.</text>
</comment>
<keyword evidence="3 5" id="KW-1133">Transmembrane helix</keyword>
<dbReference type="InterPro" id="IPR007452">
    <property type="entry name" value="TamB_C"/>
</dbReference>
<dbReference type="InterPro" id="IPR008023">
    <property type="entry name" value="DUF748"/>
</dbReference>
<gene>
    <name evidence="7" type="ORF">EFB08_03900</name>
</gene>
<feature type="domain" description="Translocation and assembly module TamB C-terminal" evidence="6">
    <location>
        <begin position="1201"/>
        <end position="1665"/>
    </location>
</feature>
<evidence type="ECO:0000256" key="1">
    <source>
        <dbReference type="ARBA" id="ARBA00004167"/>
    </source>
</evidence>
<dbReference type="GO" id="GO:0005886">
    <property type="term" value="C:plasma membrane"/>
    <property type="evidence" value="ECO:0007669"/>
    <property type="project" value="InterPro"/>
</dbReference>
<keyword evidence="2 5" id="KW-0812">Transmembrane</keyword>
<dbReference type="GO" id="GO:0009306">
    <property type="term" value="P:protein secretion"/>
    <property type="evidence" value="ECO:0007669"/>
    <property type="project" value="InterPro"/>
</dbReference>
<proteinExistence type="predicted"/>
<dbReference type="Proteomes" id="UP000272117">
    <property type="component" value="Unassembled WGS sequence"/>
</dbReference>
<evidence type="ECO:0000259" key="6">
    <source>
        <dbReference type="Pfam" id="PF04357"/>
    </source>
</evidence>
<evidence type="ECO:0000256" key="5">
    <source>
        <dbReference type="SAM" id="Phobius"/>
    </source>
</evidence>
<dbReference type="EMBL" id="RJJD01000001">
    <property type="protein sequence ID" value="RNI31659.1"/>
    <property type="molecule type" value="Genomic_DNA"/>
</dbReference>
<keyword evidence="4 5" id="KW-0472">Membrane</keyword>
<organism evidence="7 8">
    <name type="scientific">Rufibacter latericius</name>
    <dbReference type="NCBI Taxonomy" id="2487040"/>
    <lineage>
        <taxon>Bacteria</taxon>
        <taxon>Pseudomonadati</taxon>
        <taxon>Bacteroidota</taxon>
        <taxon>Cytophagia</taxon>
        <taxon>Cytophagales</taxon>
        <taxon>Hymenobacteraceae</taxon>
        <taxon>Rufibacter</taxon>
    </lineage>
</organism>
<evidence type="ECO:0000256" key="3">
    <source>
        <dbReference type="ARBA" id="ARBA00022989"/>
    </source>
</evidence>
<dbReference type="Pfam" id="PF04357">
    <property type="entry name" value="TamB"/>
    <property type="match status" value="1"/>
</dbReference>
<evidence type="ECO:0000313" key="7">
    <source>
        <dbReference type="EMBL" id="RNI31659.1"/>
    </source>
</evidence>
<name>A0A3M9N1I6_9BACT</name>
<reference evidence="7 8" key="1">
    <citation type="submission" date="2018-11" db="EMBL/GenBank/DDBJ databases">
        <title>Rufibacter latericius sp. nov., isolated from water in Baiyang Lake.</title>
        <authorList>
            <person name="Yang Y."/>
        </authorList>
    </citation>
    <scope>NUCLEOTIDE SEQUENCE [LARGE SCALE GENOMIC DNA]</scope>
    <source>
        <strain evidence="7 8">R-22-1c-1</strain>
    </source>
</reference>
<accession>A0A3M9N1I6</accession>
<sequence length="1679" mass="184380">MSTHTVKKYTLKTLAVLLWIIGGVLVLVALLLIALQIPKVQDFAASKAENYLQNKIGTEVRIGKFRSDFRKDILLEGVYLEDQKGDTLWYSERLAANLDILGILKSKVALKSLELENATAHIYRTLPDSVSNFDYILDAFASPTDTTATDTTSAGFAYDIGTIDLKNIFLTYRDEVNGQNVRTRIGNFNMEMDELDLTKEIYRIGDVTLRDTYVDMVQTKVPPEGESEPLTMQFGLKTVALDRVKLKYRNGVAKQYIDVNLGQARMASEKIDLINSRIDLSNLELHNSTLAYSQNAEMPAEYRVVDPAEALEAIEEAVSKTTGEPVNWVFTLDKLNVTEVDAAFDNYDAPKQARGMDYNHLLARNLNIQLNDLYYSTNRTTAQLEQLTFQEKSGFEVKQFTAGILFDSVQTELSNLELETGHSRIARRLKVGYPSLETAADDLSKLTLSADLQNTYIGFRDIALLQPSLVNQPPLAGNLSQTVRLSGVVNGRMDNLLLSNVRVSGWRNTELALNGRIRGLPNPDNLAANLQINRFHTTATDVESLLPAGTLPANITLPPSMDVQGSFSGTMTAFDVDATIRTTFGNAIAKIDMTPGRTAGQERIKGNVRLMRFDLGRLMNDKTLGRASLVANINGTGITPETMVAKIDGTVQGFEYGGYNYHDLNFDVDANRNRYAIKANSTKDQNLDFALNGTVNLRGAQPAIAMNANLRAVDFQALKLYSEDLRLRGDIIADLRGGDANSLNGSIIARNTALTSNNRPLQFDSLAVYLTQQTNKTELRVLSDVITANLNGNIGLGDIGPELMNHISRYYDLGNGGYKPSSRARQFSFNMALHKPRVFQAFVPGLTRLSLDTLYGNYNSQTANLQMVASVPRVRYTGMRLDSISLNISSDPNQLNYNVRAERIRQDTTFRVNNIVLGGNVQDNTVALRAANQSRAGEEESAIGVLLRQITNGFEVNVAPDLLINRDAWTVGPNNFVRYYTNNGAVVANNLRLSNGPMAIALQSQNPKAQNSPLDVNLTNVDLGYLARAILQEDSLVAGTLNGKATVNDISGNMSFTADMALTGLEYETFPVGDLTLQASNPTANRYNMTARLSGYGNNVTLAGYYLTTEGKPMSFDLDLGQLNLASLQPFTQGMVKNLGGNLAGDIAIRGTLEDPDIVGDLQFREATFNLAMLNSTFRVPDERLSVNNEGIQFNDFVMLDSLNNRATVNGAILTSNFTDYRFDLRAVTDDFMVMNSTAADNELYYGRVFLDSDTRITGDLNVPVINTNVTVAPNSNLTYVMPQEEAGVNREGIVVFIDPDSTRNRRINRQKQIDTVEAEVTGIEMTMTLNLTDETPITVIVDPESGDNLTIRGEANLNVGYDVTENITLSGRYDVTEGLYSMNLYELVKREFAFDPASYIVWTGDMMDADANITAIYNVDAAPLELIQSQTAGVDAGSAGQFRNKLPFDVRLNMEGELMNPAISFNIELDEKAKGGMVEEVRARLDQLSQPTQESERTKQVFSLLVLGRFMAQDPLASSGGGGINSALRGSASKVLSDQLNNLTGQYLGGLGIELGLNSYDDYSSGDAQSRTDLNVAMQRQLLNDRLTVSFGTDIPLGGGNDQGNSGNAGNSGGNAFAGDVSVEYSVTKDGRLRLRAFRNNSYEGFLDGQLQRTGVSLLFVREYDSLAELFRNTGKAK</sequence>
<evidence type="ECO:0000256" key="2">
    <source>
        <dbReference type="ARBA" id="ARBA00022692"/>
    </source>
</evidence>
<protein>
    <submittedName>
        <fullName evidence="7">Translocation/assembly module TamB</fullName>
    </submittedName>
</protein>